<keyword evidence="1" id="KW-0472">Membrane</keyword>
<comment type="caution">
    <text evidence="2">The sequence shown here is derived from an EMBL/GenBank/DDBJ whole genome shotgun (WGS) entry which is preliminary data.</text>
</comment>
<evidence type="ECO:0000313" key="2">
    <source>
        <dbReference type="EMBL" id="EFF81038.1"/>
    </source>
</evidence>
<dbReference type="EMBL" id="ADMT01000252">
    <property type="protein sequence ID" value="EFF81038.1"/>
    <property type="molecule type" value="Genomic_DNA"/>
</dbReference>
<proteinExistence type="predicted"/>
<reference evidence="3" key="1">
    <citation type="submission" date="2010-03" db="EMBL/GenBank/DDBJ databases">
        <title>Complete sequence of Mobiluncus curtisii ATCC 43063.</title>
        <authorList>
            <person name="Muzny D."/>
            <person name="Qin X."/>
            <person name="Deng J."/>
            <person name="Jiang H."/>
            <person name="Liu Y."/>
            <person name="Qu J."/>
            <person name="Song X.-Z."/>
            <person name="Zhang L."/>
            <person name="Thornton R."/>
            <person name="Coyle M."/>
            <person name="Francisco L."/>
            <person name="Jackson L."/>
            <person name="Javaid M."/>
            <person name="Korchina V."/>
            <person name="Kovar C."/>
            <person name="Mata R."/>
            <person name="Mathew T."/>
            <person name="Ngo R."/>
            <person name="Nguyen L."/>
            <person name="Nguyen N."/>
            <person name="Okwuonu G."/>
            <person name="Ongeri F."/>
            <person name="Pham C."/>
            <person name="Simmons D."/>
            <person name="Wilczek-Boney K."/>
            <person name="Hale W."/>
            <person name="Jakkamsetti A."/>
            <person name="Pham P."/>
            <person name="Ruth R."/>
            <person name="San Lucas F."/>
            <person name="Warren J."/>
            <person name="Zhang J."/>
            <person name="Zhao Z."/>
            <person name="Zhou C."/>
            <person name="Zhu D."/>
            <person name="Lee S."/>
            <person name="Bess C."/>
            <person name="Blankenburg K."/>
            <person name="Forbes L."/>
            <person name="Fu Q."/>
            <person name="Gubbala S."/>
            <person name="Hirani K."/>
            <person name="Jayaseelan J.C."/>
            <person name="Lara F."/>
            <person name="Munidasa M."/>
            <person name="Palculict T."/>
            <person name="Patil S."/>
            <person name="Pu L.-L."/>
            <person name="Saada N."/>
            <person name="Tang L."/>
            <person name="Weissenberger G."/>
            <person name="Zhu Y."/>
            <person name="Hemphill L."/>
            <person name="Shang Y."/>
            <person name="Youmans B."/>
            <person name="Ayvaz T."/>
            <person name="Ross M."/>
            <person name="Santibanez J."/>
            <person name="Aqrawi P."/>
            <person name="Gross S."/>
            <person name="Joshi V."/>
            <person name="Fowler G."/>
            <person name="Nazareth L."/>
            <person name="Reid J."/>
            <person name="Worley K."/>
            <person name="Petrosino J."/>
            <person name="Highlander S."/>
            <person name="Gibbs R."/>
            <person name="Gibbs R."/>
        </authorList>
    </citation>
    <scope>NUCLEOTIDE SEQUENCE [LARGE SCALE GENOMIC DNA]</scope>
    <source>
        <strain evidence="3">ATCC 19194</strain>
    </source>
</reference>
<dbReference type="AlphaFoldDB" id="D4XUT4"/>
<accession>D4XUT4</accession>
<organism evidence="2 3">
    <name type="scientific">Acinetobacter haemolyticus ATCC 19194</name>
    <dbReference type="NCBI Taxonomy" id="707232"/>
    <lineage>
        <taxon>Bacteria</taxon>
        <taxon>Pseudomonadati</taxon>
        <taxon>Pseudomonadota</taxon>
        <taxon>Gammaproteobacteria</taxon>
        <taxon>Moraxellales</taxon>
        <taxon>Moraxellaceae</taxon>
        <taxon>Acinetobacter</taxon>
    </lineage>
</organism>
<evidence type="ECO:0000313" key="3">
    <source>
        <dbReference type="Proteomes" id="UP000003085"/>
    </source>
</evidence>
<feature type="transmembrane region" description="Helical" evidence="1">
    <location>
        <begin position="12"/>
        <end position="30"/>
    </location>
</feature>
<keyword evidence="1" id="KW-0812">Transmembrane</keyword>
<gene>
    <name evidence="2" type="ORF">HMP0015_3476</name>
</gene>
<evidence type="ECO:0000256" key="1">
    <source>
        <dbReference type="SAM" id="Phobius"/>
    </source>
</evidence>
<name>D4XUT4_ACIHA</name>
<keyword evidence="1" id="KW-1133">Transmembrane helix</keyword>
<protein>
    <submittedName>
        <fullName evidence="2">Uncharacterized protein</fullName>
    </submittedName>
</protein>
<dbReference type="Proteomes" id="UP000003085">
    <property type="component" value="Unassembled WGS sequence"/>
</dbReference>
<sequence length="162" mass="18747">MRQCKPKSDNSFFFSFLCRLIIILIKENYLGIYMKYFILLGGLLFTTFTYSAPMSEESSICYNFNSDKLVKKSSCIVHSGYGAGGSYVAIEQGRHTYNIETEITYNEQTDDSEESEPTLNDMSARFYHRDLFYKRITDKSLITDNSLNCVVTKNKKLDICYK</sequence>
<dbReference type="HOGENOM" id="CLU_138341_0_0_6"/>